<dbReference type="EMBL" id="AUZY01012924">
    <property type="protein sequence ID" value="EQD27197.1"/>
    <property type="molecule type" value="Genomic_DNA"/>
</dbReference>
<dbReference type="Pfam" id="PF02423">
    <property type="entry name" value="OCD_Mu_crystall"/>
    <property type="match status" value="1"/>
</dbReference>
<protein>
    <submittedName>
        <fullName evidence="1">Ornithine cyclodeaminase</fullName>
    </submittedName>
</protein>
<name>T0Y5M4_9ZZZZ</name>
<dbReference type="GO" id="GO:0042562">
    <property type="term" value="F:hormone binding"/>
    <property type="evidence" value="ECO:0007669"/>
    <property type="project" value="TreeGrafter"/>
</dbReference>
<organism evidence="1">
    <name type="scientific">mine drainage metagenome</name>
    <dbReference type="NCBI Taxonomy" id="410659"/>
    <lineage>
        <taxon>unclassified sequences</taxon>
        <taxon>metagenomes</taxon>
        <taxon>ecological metagenomes</taxon>
    </lineage>
</organism>
<dbReference type="GO" id="GO:0005737">
    <property type="term" value="C:cytoplasm"/>
    <property type="evidence" value="ECO:0007669"/>
    <property type="project" value="TreeGrafter"/>
</dbReference>
<gene>
    <name evidence="1" type="ORF">B1B_19244</name>
</gene>
<comment type="caution">
    <text evidence="1">The sequence shown here is derived from an EMBL/GenBank/DDBJ whole genome shotgun (WGS) entry which is preliminary data.</text>
</comment>
<sequence>NFKVLVFDTKDNDLKFLIEANLLGRIRTGAVPALVSSMILKEKDPVFALIGSGYQAVTQLTGILELFNPAEIRVYSKTFDHSESFAADFSKKLGLRIKACRTAHEALEGADLVSSITSAIEPIFSSSDLGGRYHVNLAGGNLPFRSEADQSVLVSADIVIAESLEQALQESKEIIEFSEQHSDRKIMEMKDLFDGRDLHGRYGKSVFKCMGIGLEDLAAAKALIQALGLEA</sequence>
<evidence type="ECO:0000313" key="1">
    <source>
        <dbReference type="EMBL" id="EQD27197.1"/>
    </source>
</evidence>
<dbReference type="InterPro" id="IPR003462">
    <property type="entry name" value="ODC_Mu_crystall"/>
</dbReference>
<feature type="non-terminal residue" evidence="1">
    <location>
        <position position="1"/>
    </location>
</feature>
<dbReference type="PANTHER" id="PTHR13812">
    <property type="entry name" value="KETIMINE REDUCTASE MU-CRYSTALLIN"/>
    <property type="match status" value="1"/>
</dbReference>
<dbReference type="PANTHER" id="PTHR13812:SF19">
    <property type="entry name" value="KETIMINE REDUCTASE MU-CRYSTALLIN"/>
    <property type="match status" value="1"/>
</dbReference>
<accession>T0Y5M4</accession>
<reference evidence="1" key="1">
    <citation type="submission" date="2013-08" db="EMBL/GenBank/DDBJ databases">
        <authorList>
            <person name="Mendez C."/>
            <person name="Richter M."/>
            <person name="Ferrer M."/>
            <person name="Sanchez J."/>
        </authorList>
    </citation>
    <scope>NUCLEOTIDE SEQUENCE</scope>
</reference>
<dbReference type="Gene3D" id="3.40.50.720">
    <property type="entry name" value="NAD(P)-binding Rossmann-like Domain"/>
    <property type="match status" value="1"/>
</dbReference>
<reference evidence="1" key="2">
    <citation type="journal article" date="2014" name="ISME J.">
        <title>Microbial stratification in low pH oxic and suboxic macroscopic growths along an acid mine drainage.</title>
        <authorList>
            <person name="Mendez-Garcia C."/>
            <person name="Mesa V."/>
            <person name="Sprenger R.R."/>
            <person name="Richter M."/>
            <person name="Diez M.S."/>
            <person name="Solano J."/>
            <person name="Bargiela R."/>
            <person name="Golyshina O.V."/>
            <person name="Manteca A."/>
            <person name="Ramos J.L."/>
            <person name="Gallego J.R."/>
            <person name="Llorente I."/>
            <person name="Martins Dos Santos V.A."/>
            <person name="Jensen O.N."/>
            <person name="Pelaez A.I."/>
            <person name="Sanchez J."/>
            <person name="Ferrer M."/>
        </authorList>
    </citation>
    <scope>NUCLEOTIDE SEQUENCE</scope>
</reference>
<dbReference type="AlphaFoldDB" id="T0Y5M4"/>
<proteinExistence type="predicted"/>
<dbReference type="InterPro" id="IPR036291">
    <property type="entry name" value="NAD(P)-bd_dom_sf"/>
</dbReference>
<dbReference type="SUPFAM" id="SSF51735">
    <property type="entry name" value="NAD(P)-binding Rossmann-fold domains"/>
    <property type="match status" value="1"/>
</dbReference>